<proteinExistence type="predicted"/>
<name>A0A644Z8G3_9ZZZZ</name>
<accession>A0A644Z8G3</accession>
<dbReference type="Gene3D" id="3.30.70.1070">
    <property type="entry name" value="Sporulation related repeat"/>
    <property type="match status" value="1"/>
</dbReference>
<dbReference type="GO" id="GO:0042834">
    <property type="term" value="F:peptidoglycan binding"/>
    <property type="evidence" value="ECO:0007669"/>
    <property type="project" value="InterPro"/>
</dbReference>
<comment type="caution">
    <text evidence="2">The sequence shown here is derived from an EMBL/GenBank/DDBJ whole genome shotgun (WGS) entry which is preliminary data.</text>
</comment>
<evidence type="ECO:0000313" key="2">
    <source>
        <dbReference type="EMBL" id="MPM36578.1"/>
    </source>
</evidence>
<dbReference type="EMBL" id="VSSQ01007653">
    <property type="protein sequence ID" value="MPM36578.1"/>
    <property type="molecule type" value="Genomic_DNA"/>
</dbReference>
<gene>
    <name evidence="2" type="ORF">SDC9_83177</name>
</gene>
<evidence type="ECO:0000259" key="1">
    <source>
        <dbReference type="Pfam" id="PF05036"/>
    </source>
</evidence>
<dbReference type="InterPro" id="IPR036680">
    <property type="entry name" value="SPOR-like_sf"/>
</dbReference>
<feature type="domain" description="SPOR" evidence="1">
    <location>
        <begin position="83"/>
        <end position="147"/>
    </location>
</feature>
<reference evidence="2" key="1">
    <citation type="submission" date="2019-08" db="EMBL/GenBank/DDBJ databases">
        <authorList>
            <person name="Kucharzyk K."/>
            <person name="Murdoch R.W."/>
            <person name="Higgins S."/>
            <person name="Loffler F."/>
        </authorList>
    </citation>
    <scope>NUCLEOTIDE SEQUENCE</scope>
</reference>
<dbReference type="InterPro" id="IPR007730">
    <property type="entry name" value="SPOR-like_dom"/>
</dbReference>
<protein>
    <recommendedName>
        <fullName evidence="1">SPOR domain-containing protein</fullName>
    </recommendedName>
</protein>
<sequence>MKFSYNLLLLPLLLVFCLNATAQSQKQHKEIIADLNAVKPGQGRVMVFEDKAIAEVLGRSMAPARTVYATGDGSVQYVKMRGFKIQAFSGNNQRTSKNEAYYKQGLINTSFPGQETVVTFDSPFWRLRVGNFKTREDATAVLNDMRKTFPAFGKEMYIVIDEVKIPVDQLQE</sequence>
<organism evidence="2">
    <name type="scientific">bioreactor metagenome</name>
    <dbReference type="NCBI Taxonomy" id="1076179"/>
    <lineage>
        <taxon>unclassified sequences</taxon>
        <taxon>metagenomes</taxon>
        <taxon>ecological metagenomes</taxon>
    </lineage>
</organism>
<dbReference type="Pfam" id="PF05036">
    <property type="entry name" value="SPOR"/>
    <property type="match status" value="1"/>
</dbReference>
<dbReference type="AlphaFoldDB" id="A0A644Z8G3"/>